<keyword evidence="9" id="KW-1185">Reference proteome</keyword>
<dbReference type="KEGG" id="ppd:Ppro_2677"/>
<proteinExistence type="inferred from homology"/>
<dbReference type="PANTHER" id="PTHR32089:SF112">
    <property type="entry name" value="LYSOZYME-LIKE PROTEIN-RELATED"/>
    <property type="match status" value="1"/>
</dbReference>
<dbReference type="GO" id="GO:0016020">
    <property type="term" value="C:membrane"/>
    <property type="evidence" value="ECO:0007669"/>
    <property type="project" value="UniProtKB-SubCell"/>
</dbReference>
<dbReference type="GO" id="GO:0006935">
    <property type="term" value="P:chemotaxis"/>
    <property type="evidence" value="ECO:0007669"/>
    <property type="project" value="UniProtKB-ARBA"/>
</dbReference>
<dbReference type="HOGENOM" id="CLU_000445_107_27_7"/>
<evidence type="ECO:0000256" key="5">
    <source>
        <dbReference type="SAM" id="Phobius"/>
    </source>
</evidence>
<dbReference type="EMBL" id="CP000482">
    <property type="protein sequence ID" value="ABL00281.1"/>
    <property type="molecule type" value="Genomic_DNA"/>
</dbReference>
<dbReference type="PROSITE" id="PS50111">
    <property type="entry name" value="CHEMOTAXIS_TRANSDUC_2"/>
    <property type="match status" value="1"/>
</dbReference>
<dbReference type="STRING" id="338966.Ppro_2677"/>
<evidence type="ECO:0000256" key="3">
    <source>
        <dbReference type="ARBA" id="ARBA00029447"/>
    </source>
</evidence>
<dbReference type="GO" id="GO:0007165">
    <property type="term" value="P:signal transduction"/>
    <property type="evidence" value="ECO:0007669"/>
    <property type="project" value="UniProtKB-KW"/>
</dbReference>
<dbReference type="AlphaFoldDB" id="A1ASG0"/>
<evidence type="ECO:0000256" key="4">
    <source>
        <dbReference type="PROSITE-ProRule" id="PRU00284"/>
    </source>
</evidence>
<evidence type="ECO:0000259" key="6">
    <source>
        <dbReference type="PROSITE" id="PS50111"/>
    </source>
</evidence>
<gene>
    <name evidence="8" type="ordered locus">Ppro_2677</name>
</gene>
<name>A1ASG0_PELPD</name>
<dbReference type="PANTHER" id="PTHR32089">
    <property type="entry name" value="METHYL-ACCEPTING CHEMOTAXIS PROTEIN MCPB"/>
    <property type="match status" value="1"/>
</dbReference>
<dbReference type="OrthoDB" id="5389416at2"/>
<evidence type="ECO:0000256" key="2">
    <source>
        <dbReference type="ARBA" id="ARBA00023224"/>
    </source>
</evidence>
<dbReference type="FunFam" id="1.10.287.950:FF:000001">
    <property type="entry name" value="Methyl-accepting chemotaxis sensory transducer"/>
    <property type="match status" value="1"/>
</dbReference>
<dbReference type="RefSeq" id="WP_011736533.1">
    <property type="nucleotide sequence ID" value="NC_008609.1"/>
</dbReference>
<keyword evidence="5" id="KW-1133">Transmembrane helix</keyword>
<keyword evidence="2 4" id="KW-0807">Transducer</keyword>
<feature type="transmembrane region" description="Helical" evidence="5">
    <location>
        <begin position="12"/>
        <end position="32"/>
    </location>
</feature>
<dbReference type="CDD" id="cd11386">
    <property type="entry name" value="MCP_signal"/>
    <property type="match status" value="1"/>
</dbReference>
<evidence type="ECO:0000313" key="9">
    <source>
        <dbReference type="Proteomes" id="UP000006732"/>
    </source>
</evidence>
<comment type="similarity">
    <text evidence="3">Belongs to the methyl-accepting chemotaxis (MCP) protein family.</text>
</comment>
<dbReference type="Proteomes" id="UP000006732">
    <property type="component" value="Chromosome"/>
</dbReference>
<dbReference type="Pfam" id="PF00015">
    <property type="entry name" value="MCPsignal"/>
    <property type="match status" value="1"/>
</dbReference>
<feature type="transmembrane region" description="Helical" evidence="5">
    <location>
        <begin position="465"/>
        <end position="487"/>
    </location>
</feature>
<feature type="domain" description="HAMP" evidence="7">
    <location>
        <begin position="488"/>
        <end position="541"/>
    </location>
</feature>
<dbReference type="eggNOG" id="COG0840">
    <property type="taxonomic scope" value="Bacteria"/>
</dbReference>
<dbReference type="PROSITE" id="PS50885">
    <property type="entry name" value="HAMP"/>
    <property type="match status" value="1"/>
</dbReference>
<dbReference type="Gene3D" id="1.10.287.950">
    <property type="entry name" value="Methyl-accepting chemotaxis protein"/>
    <property type="match status" value="1"/>
</dbReference>
<accession>A1ASG0</accession>
<comment type="subcellular location">
    <subcellularLocation>
        <location evidence="1">Membrane</location>
    </subcellularLocation>
</comment>
<protein>
    <submittedName>
        <fullName evidence="8">Methyl-accepting chemotaxis sensory transducer</fullName>
    </submittedName>
</protein>
<dbReference type="Pfam" id="PF00672">
    <property type="entry name" value="HAMP"/>
    <property type="match status" value="1"/>
</dbReference>
<keyword evidence="5" id="KW-0812">Transmembrane</keyword>
<dbReference type="InterPro" id="IPR004089">
    <property type="entry name" value="MCPsignal_dom"/>
</dbReference>
<keyword evidence="5" id="KW-0472">Membrane</keyword>
<organism evidence="8 9">
    <name type="scientific">Pelobacter propionicus (strain DSM 2379 / NBRC 103807 / OttBd1)</name>
    <dbReference type="NCBI Taxonomy" id="338966"/>
    <lineage>
        <taxon>Bacteria</taxon>
        <taxon>Pseudomonadati</taxon>
        <taxon>Thermodesulfobacteriota</taxon>
        <taxon>Desulfuromonadia</taxon>
        <taxon>Desulfuromonadales</taxon>
        <taxon>Desulfuromonadaceae</taxon>
        <taxon>Pelobacter</taxon>
    </lineage>
</organism>
<dbReference type="SMART" id="SM00304">
    <property type="entry name" value="HAMP"/>
    <property type="match status" value="1"/>
</dbReference>
<sequence length="818" mass="87829">MTIRTKLTLNVTVVVAIVAIYAAVSIIGLGLIRGKVGYLLQNSTPFQIRTTELQRALQASVADLVKVSASSSSDEFARFKGLSSQSLNEVLSAEEALSALSGKKRGLSTELNHMSDQVRGITEKRLRAERDVTESHRVITERSREMAAGLRELARRVTALQSSYSRVFVNAFGSSKSNNSRLREMENLKSSLEQLQTYLLTVQTAKEKRQLTILKSRLNGIVDNFLDNRLVKESAELTSAGRGIKQKLPSLLDAHATVLARQDEASRQQYDTLLVELKDRTIGTLLLNFDLAVSSASKEASSANHRQDSAFSQSAASVDILANNSALSAAGLSIDGLASRLFTASSPEEVDRIEAEIRSLLGQVSQHRRALEQGLGKIGARAEISLLHRASSSLQNMRDLLIRQEGVIAKVRLQLEMKQSALQVNDRLRDMVIGYATDGRETVLAAHREQEKAGRDVNAILRLSILMNVVVGAVVIIISSISGVALYRTIVKPVTSASNALENAEKSNDLRARFTAAREDEIGVMCRAYNSFMERVHGAVCQISDFTGHVDSASDALFRSSRSMAGQAKTQAEQATAIATAAEQMSATSNDMAQNTQSAADFAQGLKETALQGNDVVQQAIAGITTVTLSIGEVTRAMERLTLSSEKIGDIVSVIEEIADQTNLLALNAAIEAARAGEHGRGFAVVASEVKKLATKTGDSTREIADMVLAMQAETAQVGLSMERSAADVDSGVVLTNRAGEALMKIVGQVEKVTEMIGMMASASREQSLTATTITTTISHISSAVVESASSLTHNSAAAERLSGLAAQLQTQVAGFRL</sequence>
<dbReference type="SMART" id="SM00283">
    <property type="entry name" value="MA"/>
    <property type="match status" value="1"/>
</dbReference>
<dbReference type="InterPro" id="IPR003660">
    <property type="entry name" value="HAMP_dom"/>
</dbReference>
<feature type="domain" description="Methyl-accepting transducer" evidence="6">
    <location>
        <begin position="546"/>
        <end position="782"/>
    </location>
</feature>
<reference evidence="8 9" key="1">
    <citation type="submission" date="2006-10" db="EMBL/GenBank/DDBJ databases">
        <title>Complete sequence of chromosome of Pelobacter propionicus DSM 2379.</title>
        <authorList>
            <consortium name="US DOE Joint Genome Institute"/>
            <person name="Copeland A."/>
            <person name="Lucas S."/>
            <person name="Lapidus A."/>
            <person name="Barry K."/>
            <person name="Detter J.C."/>
            <person name="Glavina del Rio T."/>
            <person name="Hammon N."/>
            <person name="Israni S."/>
            <person name="Dalin E."/>
            <person name="Tice H."/>
            <person name="Pitluck S."/>
            <person name="Saunders E."/>
            <person name="Brettin T."/>
            <person name="Bruce D."/>
            <person name="Han C."/>
            <person name="Tapia R."/>
            <person name="Schmutz J."/>
            <person name="Larimer F."/>
            <person name="Land M."/>
            <person name="Hauser L."/>
            <person name="Kyrpides N."/>
            <person name="Kim E."/>
            <person name="Lovley D."/>
            <person name="Richardson P."/>
        </authorList>
    </citation>
    <scope>NUCLEOTIDE SEQUENCE [LARGE SCALE GENOMIC DNA]</scope>
    <source>
        <strain evidence="9">DSM 2379 / NBRC 103807 / OttBd1</strain>
    </source>
</reference>
<dbReference type="SUPFAM" id="SSF58104">
    <property type="entry name" value="Methyl-accepting chemotaxis protein (MCP) signaling domain"/>
    <property type="match status" value="1"/>
</dbReference>
<evidence type="ECO:0000313" key="8">
    <source>
        <dbReference type="EMBL" id="ABL00281.1"/>
    </source>
</evidence>
<evidence type="ECO:0000259" key="7">
    <source>
        <dbReference type="PROSITE" id="PS50885"/>
    </source>
</evidence>
<evidence type="ECO:0000256" key="1">
    <source>
        <dbReference type="ARBA" id="ARBA00004370"/>
    </source>
</evidence>